<feature type="site" description="Positions MEP for the nucleophilic attack" evidence="7">
    <location>
        <position position="175"/>
    </location>
</feature>
<evidence type="ECO:0000256" key="7">
    <source>
        <dbReference type="HAMAP-Rule" id="MF_00108"/>
    </source>
</evidence>
<dbReference type="Gene3D" id="3.90.550.10">
    <property type="entry name" value="Spore Coat Polysaccharide Biosynthesis Protein SpsA, Chain A"/>
    <property type="match status" value="1"/>
</dbReference>
<evidence type="ECO:0000256" key="5">
    <source>
        <dbReference type="ARBA" id="ARBA00022695"/>
    </source>
</evidence>
<dbReference type="UniPathway" id="UPA00056">
    <property type="reaction ID" value="UER00093"/>
</dbReference>
<dbReference type="NCBIfam" id="TIGR00453">
    <property type="entry name" value="ispD"/>
    <property type="match status" value="1"/>
</dbReference>
<dbReference type="PANTHER" id="PTHR32125:SF4">
    <property type="entry name" value="2-C-METHYL-D-ERYTHRITOL 4-PHOSPHATE CYTIDYLYLTRANSFERASE, CHLOROPLASTIC"/>
    <property type="match status" value="1"/>
</dbReference>
<dbReference type="EMBL" id="QNRT01000004">
    <property type="protein sequence ID" value="RBP49111.1"/>
    <property type="molecule type" value="Genomic_DNA"/>
</dbReference>
<dbReference type="GO" id="GO:0050518">
    <property type="term" value="F:2-C-methyl-D-erythritol 4-phosphate cytidylyltransferase activity"/>
    <property type="evidence" value="ECO:0007669"/>
    <property type="project" value="UniProtKB-UniRule"/>
</dbReference>
<keyword evidence="9" id="KW-1185">Reference proteome</keyword>
<dbReference type="PROSITE" id="PS01295">
    <property type="entry name" value="ISPD"/>
    <property type="match status" value="1"/>
</dbReference>
<dbReference type="EC" id="2.7.7.60" evidence="7"/>
<evidence type="ECO:0000256" key="1">
    <source>
        <dbReference type="ARBA" id="ARBA00001282"/>
    </source>
</evidence>
<organism evidence="8 9">
    <name type="scientific">Arenicella xantha</name>
    <dbReference type="NCBI Taxonomy" id="644221"/>
    <lineage>
        <taxon>Bacteria</taxon>
        <taxon>Pseudomonadati</taxon>
        <taxon>Pseudomonadota</taxon>
        <taxon>Gammaproteobacteria</taxon>
        <taxon>Arenicellales</taxon>
        <taxon>Arenicellaceae</taxon>
        <taxon>Arenicella</taxon>
    </lineage>
</organism>
<dbReference type="SUPFAM" id="SSF53448">
    <property type="entry name" value="Nucleotide-diphospho-sugar transferases"/>
    <property type="match status" value="1"/>
</dbReference>
<protein>
    <recommendedName>
        <fullName evidence="7">2-C-methyl-D-erythritol 4-phosphate cytidylyltransferase</fullName>
        <ecNumber evidence="7">2.7.7.60</ecNumber>
    </recommendedName>
    <alternativeName>
        <fullName evidence="7">4-diphosphocytidyl-2C-methyl-D-erythritol synthase</fullName>
    </alternativeName>
    <alternativeName>
        <fullName evidence="7">MEP cytidylyltransferase</fullName>
        <shortName evidence="7">MCT</shortName>
    </alternativeName>
</protein>
<feature type="site" description="Positions MEP for the nucleophilic attack" evidence="7">
    <location>
        <position position="231"/>
    </location>
</feature>
<dbReference type="InterPro" id="IPR001228">
    <property type="entry name" value="IspD"/>
</dbReference>
<comment type="caution">
    <text evidence="8">The sequence shown here is derived from an EMBL/GenBank/DDBJ whole genome shotgun (WGS) entry which is preliminary data.</text>
</comment>
<evidence type="ECO:0000256" key="2">
    <source>
        <dbReference type="ARBA" id="ARBA00004787"/>
    </source>
</evidence>
<dbReference type="CDD" id="cd02516">
    <property type="entry name" value="CDP-ME_synthetase"/>
    <property type="match status" value="1"/>
</dbReference>
<dbReference type="PANTHER" id="PTHR32125">
    <property type="entry name" value="2-C-METHYL-D-ERYTHRITOL 4-PHOSPHATE CYTIDYLYLTRANSFERASE, CHLOROPLASTIC"/>
    <property type="match status" value="1"/>
</dbReference>
<sequence>MTTSSTRALTSKPRYWCVVPAGGVGSRMRSVTPKQYLNINGRPIIEHTLQRFLDHSSISGVVVCVAADDQVWSTLEIGNHPKVSLADGGQTRADSVLNGLKVLQAKVGPDDWVLVHDAARPCLPKGSIDSLIDTLTGDPVGGILAIPAHDTLKRAITSAKEGFENTPRVESTIDRSTVWLAQTPQMFRFQLLLECLSQALEQGIAITDEASALEWAGHAPRLVPGLTRNIKVTTPDDLALATFLLGQKAVQ</sequence>
<reference evidence="8 9" key="1">
    <citation type="submission" date="2018-06" db="EMBL/GenBank/DDBJ databases">
        <title>Genomic Encyclopedia of Type Strains, Phase IV (KMG-IV): sequencing the most valuable type-strain genomes for metagenomic binning, comparative biology and taxonomic classification.</title>
        <authorList>
            <person name="Goeker M."/>
        </authorList>
    </citation>
    <scope>NUCLEOTIDE SEQUENCE [LARGE SCALE GENOMIC DNA]</scope>
    <source>
        <strain evidence="8 9">DSM 24032</strain>
    </source>
</reference>
<feature type="site" description="Transition state stabilizer" evidence="7">
    <location>
        <position position="34"/>
    </location>
</feature>
<evidence type="ECO:0000256" key="4">
    <source>
        <dbReference type="ARBA" id="ARBA00022679"/>
    </source>
</evidence>
<comment type="similarity">
    <text evidence="3 7">Belongs to the IspD/TarI cytidylyltransferase family. IspD subfamily.</text>
</comment>
<comment type="pathway">
    <text evidence="2 7">Isoprenoid biosynthesis; isopentenyl diphosphate biosynthesis via DXP pathway; isopentenyl diphosphate from 1-deoxy-D-xylulose 5-phosphate: step 2/6.</text>
</comment>
<dbReference type="FunFam" id="3.90.550.10:FF:000003">
    <property type="entry name" value="2-C-methyl-D-erythritol 4-phosphate cytidylyltransferase"/>
    <property type="match status" value="1"/>
</dbReference>
<keyword evidence="4 7" id="KW-0808">Transferase</keyword>
<dbReference type="Pfam" id="PF01128">
    <property type="entry name" value="IspD"/>
    <property type="match status" value="1"/>
</dbReference>
<comment type="function">
    <text evidence="7">Catalyzes the formation of 4-diphosphocytidyl-2-C-methyl-D-erythritol from CTP and 2-C-methyl-D-erythritol 4-phosphate (MEP).</text>
</comment>
<dbReference type="InParanoid" id="A0A395JJ76"/>
<dbReference type="InterPro" id="IPR018294">
    <property type="entry name" value="ISPD_synthase_CS"/>
</dbReference>
<dbReference type="InterPro" id="IPR050088">
    <property type="entry name" value="IspD/TarI_cytidylyltransf_bact"/>
</dbReference>
<dbReference type="HAMAP" id="MF_00108">
    <property type="entry name" value="IspD"/>
    <property type="match status" value="1"/>
</dbReference>
<comment type="catalytic activity">
    <reaction evidence="1 7">
        <text>2-C-methyl-D-erythritol 4-phosphate + CTP + H(+) = 4-CDP-2-C-methyl-D-erythritol + diphosphate</text>
        <dbReference type="Rhea" id="RHEA:13429"/>
        <dbReference type="ChEBI" id="CHEBI:15378"/>
        <dbReference type="ChEBI" id="CHEBI:33019"/>
        <dbReference type="ChEBI" id="CHEBI:37563"/>
        <dbReference type="ChEBI" id="CHEBI:57823"/>
        <dbReference type="ChEBI" id="CHEBI:58262"/>
        <dbReference type="EC" id="2.7.7.60"/>
    </reaction>
</comment>
<dbReference type="OrthoDB" id="9806837at2"/>
<dbReference type="InterPro" id="IPR029044">
    <property type="entry name" value="Nucleotide-diphossugar_trans"/>
</dbReference>
<name>A0A395JJ76_9GAMM</name>
<accession>A0A395JJ76</accession>
<dbReference type="GO" id="GO:0019288">
    <property type="term" value="P:isopentenyl diphosphate biosynthetic process, methylerythritol 4-phosphate pathway"/>
    <property type="evidence" value="ECO:0007669"/>
    <property type="project" value="UniProtKB-UniRule"/>
</dbReference>
<dbReference type="RefSeq" id="WP_113954982.1">
    <property type="nucleotide sequence ID" value="NZ_QNRT01000004.1"/>
</dbReference>
<evidence type="ECO:0000256" key="6">
    <source>
        <dbReference type="ARBA" id="ARBA00023229"/>
    </source>
</evidence>
<evidence type="ECO:0000256" key="3">
    <source>
        <dbReference type="ARBA" id="ARBA00009789"/>
    </source>
</evidence>
<feature type="site" description="Transition state stabilizer" evidence="7">
    <location>
        <position position="27"/>
    </location>
</feature>
<proteinExistence type="inferred from homology"/>
<evidence type="ECO:0000313" key="9">
    <source>
        <dbReference type="Proteomes" id="UP000253083"/>
    </source>
</evidence>
<keyword evidence="6 7" id="KW-0414">Isoprene biosynthesis</keyword>
<dbReference type="AlphaFoldDB" id="A0A395JJ76"/>
<dbReference type="FunCoup" id="A0A395JJ76">
    <property type="interactions" value="505"/>
</dbReference>
<dbReference type="InterPro" id="IPR034683">
    <property type="entry name" value="IspD/TarI"/>
</dbReference>
<keyword evidence="5 7" id="KW-0548">Nucleotidyltransferase</keyword>
<gene>
    <name evidence="7" type="primary">ispD</name>
    <name evidence="8" type="ORF">DFR28_10437</name>
</gene>
<dbReference type="Proteomes" id="UP000253083">
    <property type="component" value="Unassembled WGS sequence"/>
</dbReference>
<evidence type="ECO:0000313" key="8">
    <source>
        <dbReference type="EMBL" id="RBP49111.1"/>
    </source>
</evidence>